<gene>
    <name evidence="6" type="primary">I1RPX8</name>
</gene>
<evidence type="ECO:0000256" key="1">
    <source>
        <dbReference type="ARBA" id="ARBA00004123"/>
    </source>
</evidence>
<dbReference type="EMBL" id="LR729549">
    <property type="protein sequence ID" value="VWP01648.1"/>
    <property type="molecule type" value="Genomic_DNA"/>
</dbReference>
<dbReference type="PANTHER" id="PTHR46481">
    <property type="entry name" value="ZINC FINGER BED DOMAIN-CONTAINING PROTEIN 4"/>
    <property type="match status" value="1"/>
</dbReference>
<dbReference type="InterPro" id="IPR012337">
    <property type="entry name" value="RNaseH-like_sf"/>
</dbReference>
<evidence type="ECO:0000256" key="5">
    <source>
        <dbReference type="ARBA" id="ARBA00023242"/>
    </source>
</evidence>
<accession>A0A5K1K728</accession>
<dbReference type="PANTHER" id="PTHR46481:SF10">
    <property type="entry name" value="ZINC FINGER BED DOMAIN-CONTAINING PROTEIN 39"/>
    <property type="match status" value="1"/>
</dbReference>
<dbReference type="AlphaFoldDB" id="A0A5K1K728"/>
<organism evidence="6">
    <name type="scientific">Ganoderma boninense</name>
    <dbReference type="NCBI Taxonomy" id="34458"/>
    <lineage>
        <taxon>Eukaryota</taxon>
        <taxon>Fungi</taxon>
        <taxon>Dikarya</taxon>
        <taxon>Basidiomycota</taxon>
        <taxon>Agaricomycotina</taxon>
        <taxon>Agaricomycetes</taxon>
        <taxon>Polyporales</taxon>
        <taxon>Polyporaceae</taxon>
        <taxon>Ganoderma</taxon>
    </lineage>
</organism>
<reference evidence="6" key="1">
    <citation type="submission" date="2019-10" db="EMBL/GenBank/DDBJ databases">
        <authorList>
            <person name="Nor Muhammad N."/>
        </authorList>
    </citation>
    <scope>NUCLEOTIDE SEQUENCE</scope>
</reference>
<proteinExistence type="predicted"/>
<sequence>MRVLTDHSLVKESRDDPEVVQTKGRCAGFYKGGNSSLRSHIASFHYKEYSRKCKKAGIEENHHAIPDDIKEAREAVEKGSVGQKGGQRTLDGVVKKVQRPTAFCPMELLQRVMQHVVCCDEPLAVADAVTFRNVLITMRPKTVKSELLTYSTVRSHITNTFVDYMTRLKEDISRAPGAVNTMGDTWTAPHTSDPMFGLLVVWIDIQPDGTWVYRDEVAAFHKILGDHGGANLGRYLLLFLDRCGVTSRAHSKLGHMTNDNASNNLSSVKEVQRRLIKRGVVTRGEFNANERNLSCFRHVIQLGIEDFMEEIMSKAAVATKQAIWDYDPEDEGNLINGALDVIAIIRTLTVKRRADHLAYSRCICIQASGQCKQVFWCFQLEHPQLGNARNIPLHNNTCWGCAHGMLDVSFELQDPITLFVEHADAKFGPITTLRPKGGPTRDIPWSAFKLKKPDWIRVRLCAEIIEDANDYQQICSSTRSPTLHQVIPVLENLATRWEVKAKNTKFEPFHDALEKGLAKINKYYKKLDNTDVYILALLLHPYYKPDYIESEWGSQAEYDADVAAGELNPINWTAHAQSITEKAHYWPLRFGCPSAPAANDEPNAVSGSNNTRVDDYDRAGAAHLRNAHAEDGWKTELRHYLDD</sequence>
<protein>
    <submittedName>
        <fullName evidence="6">Uncharacterized protein</fullName>
    </submittedName>
</protein>
<evidence type="ECO:0000256" key="3">
    <source>
        <dbReference type="ARBA" id="ARBA00022771"/>
    </source>
</evidence>
<keyword evidence="4" id="KW-0862">Zinc</keyword>
<keyword evidence="2" id="KW-0479">Metal-binding</keyword>
<dbReference type="GO" id="GO:0008270">
    <property type="term" value="F:zinc ion binding"/>
    <property type="evidence" value="ECO:0007669"/>
    <property type="project" value="UniProtKB-KW"/>
</dbReference>
<dbReference type="SUPFAM" id="SSF53098">
    <property type="entry name" value="Ribonuclease H-like"/>
    <property type="match status" value="1"/>
</dbReference>
<evidence type="ECO:0000256" key="4">
    <source>
        <dbReference type="ARBA" id="ARBA00022833"/>
    </source>
</evidence>
<comment type="subcellular location">
    <subcellularLocation>
        <location evidence="1">Nucleus</location>
    </subcellularLocation>
</comment>
<name>A0A5K1K728_9APHY</name>
<evidence type="ECO:0000313" key="6">
    <source>
        <dbReference type="EMBL" id="VWP01648.1"/>
    </source>
</evidence>
<dbReference type="InterPro" id="IPR052035">
    <property type="entry name" value="ZnF_BED_domain_contain"/>
</dbReference>
<keyword evidence="3" id="KW-0863">Zinc-finger</keyword>
<keyword evidence="5" id="KW-0539">Nucleus</keyword>
<evidence type="ECO:0000256" key="2">
    <source>
        <dbReference type="ARBA" id="ARBA00022723"/>
    </source>
</evidence>
<dbReference type="GO" id="GO:0005634">
    <property type="term" value="C:nucleus"/>
    <property type="evidence" value="ECO:0007669"/>
    <property type="project" value="UniProtKB-SubCell"/>
</dbReference>